<dbReference type="Proteomes" id="UP000824533">
    <property type="component" value="Linkage Group LG24"/>
</dbReference>
<organism evidence="1 2">
    <name type="scientific">Dendrolimus kikuchii</name>
    <dbReference type="NCBI Taxonomy" id="765133"/>
    <lineage>
        <taxon>Eukaryota</taxon>
        <taxon>Metazoa</taxon>
        <taxon>Ecdysozoa</taxon>
        <taxon>Arthropoda</taxon>
        <taxon>Hexapoda</taxon>
        <taxon>Insecta</taxon>
        <taxon>Pterygota</taxon>
        <taxon>Neoptera</taxon>
        <taxon>Endopterygota</taxon>
        <taxon>Lepidoptera</taxon>
        <taxon>Glossata</taxon>
        <taxon>Ditrysia</taxon>
        <taxon>Bombycoidea</taxon>
        <taxon>Lasiocampidae</taxon>
        <taxon>Dendrolimus</taxon>
    </lineage>
</organism>
<name>A0ACC1CIK1_9NEOP</name>
<reference evidence="1 2" key="1">
    <citation type="journal article" date="2021" name="Front. Genet.">
        <title>Chromosome-Level Genome Assembly Reveals Significant Gene Expansion in the Toll and IMD Signaling Pathways of Dendrolimus kikuchii.</title>
        <authorList>
            <person name="Zhou J."/>
            <person name="Wu P."/>
            <person name="Xiong Z."/>
            <person name="Liu N."/>
            <person name="Zhao N."/>
            <person name="Ji M."/>
            <person name="Qiu Y."/>
            <person name="Yang B."/>
        </authorList>
    </citation>
    <scope>NUCLEOTIDE SEQUENCE [LARGE SCALE GENOMIC DNA]</scope>
    <source>
        <strain evidence="1">Ann1</strain>
    </source>
</reference>
<evidence type="ECO:0000313" key="2">
    <source>
        <dbReference type="Proteomes" id="UP000824533"/>
    </source>
</evidence>
<proteinExistence type="predicted"/>
<keyword evidence="2" id="KW-1185">Reference proteome</keyword>
<evidence type="ECO:0000313" key="1">
    <source>
        <dbReference type="EMBL" id="KAJ0171306.1"/>
    </source>
</evidence>
<protein>
    <submittedName>
        <fullName evidence="1">Uncharacterized protein</fullName>
    </submittedName>
</protein>
<accession>A0ACC1CIK1</accession>
<sequence>MTTCKRQVTRKEIPNEFSEDTKRAIKRIDQHHNVLGLLYLRNDCLEMYTVPENMVRFLSKRLPPLHSAMRNAITEIDVLDELVAIRIETKKIEIIATSDKDFLACDLKDEWLVTTTSSINKVNPVVDRIMDDESVEGVIMTNKEGAPILTNITLTGASNYGLRLQQFGSITQMYKKEMDPFDEVLIIRLHTKKLEIMFATNPEFNIVVLQHPRHKAKQQEKIKNVM</sequence>
<gene>
    <name evidence="1" type="ORF">K1T71_012856</name>
</gene>
<comment type="caution">
    <text evidence="1">The sequence shown here is derived from an EMBL/GenBank/DDBJ whole genome shotgun (WGS) entry which is preliminary data.</text>
</comment>
<dbReference type="EMBL" id="CM034410">
    <property type="protein sequence ID" value="KAJ0171306.1"/>
    <property type="molecule type" value="Genomic_DNA"/>
</dbReference>